<evidence type="ECO:0000313" key="2">
    <source>
        <dbReference type="Proteomes" id="UP000029647"/>
    </source>
</evidence>
<protein>
    <submittedName>
        <fullName evidence="1">Uncharacterized protein</fullName>
    </submittedName>
</protein>
<proteinExistence type="predicted"/>
<name>A0A090X440_NONUL</name>
<comment type="caution">
    <text evidence="1">The sequence shown here is derived from an EMBL/GenBank/DDBJ whole genome shotgun (WGS) entry which is preliminary data.</text>
</comment>
<organism evidence="1 2">
    <name type="scientific">Nonlabens ulvanivorans</name>
    <name type="common">Persicivirga ulvanivorans</name>
    <dbReference type="NCBI Taxonomy" id="906888"/>
    <lineage>
        <taxon>Bacteria</taxon>
        <taxon>Pseudomonadati</taxon>
        <taxon>Bacteroidota</taxon>
        <taxon>Flavobacteriia</taxon>
        <taxon>Flavobacteriales</taxon>
        <taxon>Flavobacteriaceae</taxon>
        <taxon>Nonlabens</taxon>
    </lineage>
</organism>
<gene>
    <name evidence="1" type="ORF">JCM19275_61</name>
</gene>
<evidence type="ECO:0000313" key="1">
    <source>
        <dbReference type="EMBL" id="GAL77117.1"/>
    </source>
</evidence>
<reference evidence="1 2" key="1">
    <citation type="journal article" date="2014" name="Genome Announc.">
        <title>Draft Genome Sequences of Marine Flavobacterium Nonlabens Strains NR17, NR24, NR27, NR32, NR33, and Ara13.</title>
        <authorList>
            <person name="Nakanishi M."/>
            <person name="Meirelles P."/>
            <person name="Suzuki R."/>
            <person name="Takatani N."/>
            <person name="Mino S."/>
            <person name="Suda W."/>
            <person name="Oshima K."/>
            <person name="Hattori M."/>
            <person name="Ohkuma M."/>
            <person name="Hosokawa M."/>
            <person name="Miyashita K."/>
            <person name="Thompson F.L."/>
            <person name="Niwa A."/>
            <person name="Sawabe T."/>
            <person name="Sawabe T."/>
        </authorList>
    </citation>
    <scope>NUCLEOTIDE SEQUENCE [LARGE SCALE GENOMIC DNA]</scope>
    <source>
        <strain evidence="2">JCM19275</strain>
    </source>
</reference>
<dbReference type="EMBL" id="BBNT01000032">
    <property type="protein sequence ID" value="GAL77117.1"/>
    <property type="molecule type" value="Genomic_DNA"/>
</dbReference>
<sequence length="104" mass="12380">MEFYIYNNEDGINESQKKLILEIQKKYPELIDNLEKYLNTKIREIDSNHLNISINKDLDVHFINIPENPTELNTWELNLVEKRGFTNYEITIENWIPIDLGISV</sequence>
<accession>A0A090X440</accession>
<dbReference type="AlphaFoldDB" id="A0A090X440"/>
<dbReference type="Proteomes" id="UP000029647">
    <property type="component" value="Unassembled WGS sequence"/>
</dbReference>